<keyword evidence="2" id="KW-1185">Reference proteome</keyword>
<evidence type="ECO:0000313" key="1">
    <source>
        <dbReference type="EMBL" id="KAL3316507.1"/>
    </source>
</evidence>
<gene>
    <name evidence="1" type="ORF">Ciccas_004846</name>
</gene>
<proteinExistence type="predicted"/>
<protein>
    <submittedName>
        <fullName evidence="1">Uncharacterized protein</fullName>
    </submittedName>
</protein>
<dbReference type="EMBL" id="JBJKFK010000529">
    <property type="protein sequence ID" value="KAL3316507.1"/>
    <property type="molecule type" value="Genomic_DNA"/>
</dbReference>
<accession>A0ABD2QB96</accession>
<organism evidence="1 2">
    <name type="scientific">Cichlidogyrus casuarinus</name>
    <dbReference type="NCBI Taxonomy" id="1844966"/>
    <lineage>
        <taxon>Eukaryota</taxon>
        <taxon>Metazoa</taxon>
        <taxon>Spiralia</taxon>
        <taxon>Lophotrochozoa</taxon>
        <taxon>Platyhelminthes</taxon>
        <taxon>Monogenea</taxon>
        <taxon>Monopisthocotylea</taxon>
        <taxon>Dactylogyridea</taxon>
        <taxon>Ancyrocephalidae</taxon>
        <taxon>Cichlidogyrus</taxon>
    </lineage>
</organism>
<evidence type="ECO:0000313" key="2">
    <source>
        <dbReference type="Proteomes" id="UP001626550"/>
    </source>
</evidence>
<dbReference type="AlphaFoldDB" id="A0ABD2QB96"/>
<reference evidence="1 2" key="1">
    <citation type="submission" date="2024-11" db="EMBL/GenBank/DDBJ databases">
        <title>Adaptive evolution of stress response genes in parasites aligns with host niche diversity.</title>
        <authorList>
            <person name="Hahn C."/>
            <person name="Resl P."/>
        </authorList>
    </citation>
    <scope>NUCLEOTIDE SEQUENCE [LARGE SCALE GENOMIC DNA]</scope>
    <source>
        <strain evidence="1">EGGRZ-B1_66</strain>
        <tissue evidence="1">Body</tissue>
    </source>
</reference>
<sequence length="137" mass="15209">MLLAAFEDEERTKFAASAQEMTKGLFTPNNGMAVVLRELSQMANVLAQLSLHESPDGMQIVTSYNMLSTYGAAFDKLSSQFTKLKQTYDLLAHSMTLNLNVKQIQNDINSLQSMIANSDKVTNVVKSSFLDSFFTLI</sequence>
<name>A0ABD2QB96_9PLAT</name>
<dbReference type="Proteomes" id="UP001626550">
    <property type="component" value="Unassembled WGS sequence"/>
</dbReference>
<comment type="caution">
    <text evidence="1">The sequence shown here is derived from an EMBL/GenBank/DDBJ whole genome shotgun (WGS) entry which is preliminary data.</text>
</comment>